<feature type="domain" description="SIS" evidence="12">
    <location>
        <begin position="467"/>
        <end position="608"/>
    </location>
</feature>
<accession>A0A1B9Y1S7</accession>
<dbReference type="RefSeq" id="WP_068702335.1">
    <property type="nucleotide sequence ID" value="NZ_MAKX01000001.1"/>
</dbReference>
<keyword evidence="9" id="KW-0315">Glutamine amidotransferase</keyword>
<gene>
    <name evidence="10" type="primary">glmS</name>
    <name evidence="13" type="ORF">BA195_03095</name>
</gene>
<dbReference type="EMBL" id="MAKX01000001">
    <property type="protein sequence ID" value="OCK43706.1"/>
    <property type="molecule type" value="Genomic_DNA"/>
</dbReference>
<reference evidence="13 14" key="1">
    <citation type="submission" date="2016-06" db="EMBL/GenBank/DDBJ databases">
        <title>Draft Genome Sequence of Tenacibaculum soleae UCD-KL19.</title>
        <authorList>
            <person name="Eisen J.A."/>
            <person name="Coil D.A."/>
            <person name="Lujan K.M."/>
        </authorList>
    </citation>
    <scope>NUCLEOTIDE SEQUENCE [LARGE SCALE GENOMIC DNA]</scope>
    <source>
        <strain evidence="13 14">UCD-KL19</strain>
    </source>
</reference>
<dbReference type="GO" id="GO:0005975">
    <property type="term" value="P:carbohydrate metabolic process"/>
    <property type="evidence" value="ECO:0007669"/>
    <property type="project" value="UniProtKB-UniRule"/>
</dbReference>
<keyword evidence="5 10" id="KW-0963">Cytoplasm</keyword>
<comment type="subunit">
    <text evidence="10">Homodimer.</text>
</comment>
<dbReference type="NCBIfam" id="TIGR01135">
    <property type="entry name" value="glmS"/>
    <property type="match status" value="1"/>
</dbReference>
<dbReference type="Gene3D" id="3.60.20.10">
    <property type="entry name" value="Glutamine Phosphoribosylpyrophosphate, subunit 1, domain 1"/>
    <property type="match status" value="1"/>
</dbReference>
<dbReference type="PANTHER" id="PTHR10937:SF0">
    <property type="entry name" value="GLUTAMINE--FRUCTOSE-6-PHOSPHATE TRANSAMINASE (ISOMERIZING)"/>
    <property type="match status" value="1"/>
</dbReference>
<dbReference type="InterPro" id="IPR035490">
    <property type="entry name" value="GlmS/FrlB_SIS"/>
</dbReference>
<evidence type="ECO:0000256" key="1">
    <source>
        <dbReference type="ARBA" id="ARBA00001031"/>
    </source>
</evidence>
<dbReference type="InterPro" id="IPR047084">
    <property type="entry name" value="GFAT_N"/>
</dbReference>
<dbReference type="GO" id="GO:0004360">
    <property type="term" value="F:glutamine-fructose-6-phosphate transaminase (isomerizing) activity"/>
    <property type="evidence" value="ECO:0007669"/>
    <property type="project" value="UniProtKB-UniRule"/>
</dbReference>
<feature type="active site" description="For Fru-6P isomerization activity" evidence="10">
    <location>
        <position position="613"/>
    </location>
</feature>
<evidence type="ECO:0000313" key="14">
    <source>
        <dbReference type="Proteomes" id="UP000093186"/>
    </source>
</evidence>
<sequence>MCGITGYIGHREAYPVVINGLKRLEYRGYDSAGIMIYDGEKAHLSKTKGKVSDLETIIDNDEKRKKGTIGIGHTRWATHGIPNDLNSHPHFSQSGNLVIVHNGIIENYATIKKELTERGYVFNSDTDTEVLVNLIEEVKKTEGCKLGKAVQLALTNVIGAYAIAVFDKTKPNELIVARLGSPIAIGVGKNNEEFFVASDASPFIEYTKDAIYLEDGELAIIKKNKGIKVHKIDNDKEIDANIQELQLSLEQIEKGGYEHFMLKEIYEQPKAIIDTYRGRMLPDQGIIKMAGVDDNISKFTSANRIIIVACGTSWHSGLIGEYLFEDMARIPVEVEYASEFRYRNPIINENDVVIAISQSGETADTLAAIKLAKSKGAFVFGICNVVGSSIARETHAGAYTHAGPEIGVASTKAFTTQITVLTLIALKLAQAKGTLATSAVNKYLQTMQQIPAQVEQLLKTDAQIKDIANVYKDAKNCLYLGRGFNFPVALEGALKLKEISYIHAEGYPAAEMKHGPIALIDENMPIFVIATSKGHYEKVVSNIQEIKSRSGKIIAIVTEGDTTVKEIADHVIEIPDTEEAFTPLLTTIPFQLLSYHIAVMLDKNVDQPRNLAKSVTVE</sequence>
<dbReference type="Proteomes" id="UP000093186">
    <property type="component" value="Unassembled WGS sequence"/>
</dbReference>
<evidence type="ECO:0000259" key="12">
    <source>
        <dbReference type="PROSITE" id="PS51464"/>
    </source>
</evidence>
<dbReference type="FunFam" id="3.40.50.10490:FF:000001">
    <property type="entry name" value="Glutamine--fructose-6-phosphate aminotransferase [isomerizing]"/>
    <property type="match status" value="1"/>
</dbReference>
<keyword evidence="7 10" id="KW-0808">Transferase</keyword>
<name>A0A1B9Y1S7_9FLAO</name>
<evidence type="ECO:0000256" key="4">
    <source>
        <dbReference type="ARBA" id="ARBA00016090"/>
    </source>
</evidence>
<comment type="subcellular location">
    <subcellularLocation>
        <location evidence="2 10">Cytoplasm</location>
    </subcellularLocation>
</comment>
<comment type="catalytic activity">
    <reaction evidence="1 10">
        <text>D-fructose 6-phosphate + L-glutamine = D-glucosamine 6-phosphate + L-glutamate</text>
        <dbReference type="Rhea" id="RHEA:13237"/>
        <dbReference type="ChEBI" id="CHEBI:29985"/>
        <dbReference type="ChEBI" id="CHEBI:58359"/>
        <dbReference type="ChEBI" id="CHEBI:58725"/>
        <dbReference type="ChEBI" id="CHEBI:61527"/>
        <dbReference type="EC" id="2.6.1.16"/>
    </reaction>
</comment>
<protein>
    <recommendedName>
        <fullName evidence="4 10">Glutamine--fructose-6-phosphate aminotransferase [isomerizing]</fullName>
        <ecNumber evidence="3 10">2.6.1.16</ecNumber>
    </recommendedName>
    <alternativeName>
        <fullName evidence="10">D-fructose-6-phosphate amidotransferase</fullName>
    </alternativeName>
    <alternativeName>
        <fullName evidence="10">GFAT</fullName>
    </alternativeName>
    <alternativeName>
        <fullName evidence="10">Glucosamine-6-phosphate synthase</fullName>
    </alternativeName>
    <alternativeName>
        <fullName evidence="10">Hexosephosphate aminotransferase</fullName>
    </alternativeName>
    <alternativeName>
        <fullName evidence="10">L-glutamine--D-fructose-6-phosphate amidotransferase</fullName>
    </alternativeName>
</protein>
<evidence type="ECO:0000256" key="10">
    <source>
        <dbReference type="HAMAP-Rule" id="MF_00164"/>
    </source>
</evidence>
<evidence type="ECO:0000256" key="3">
    <source>
        <dbReference type="ARBA" id="ARBA00012916"/>
    </source>
</evidence>
<dbReference type="GO" id="GO:0006047">
    <property type="term" value="P:UDP-N-acetylglucosamine metabolic process"/>
    <property type="evidence" value="ECO:0007669"/>
    <property type="project" value="TreeGrafter"/>
</dbReference>
<dbReference type="EC" id="2.6.1.16" evidence="3 10"/>
<feature type="domain" description="SIS" evidence="12">
    <location>
        <begin position="295"/>
        <end position="434"/>
    </location>
</feature>
<dbReference type="GO" id="GO:0097367">
    <property type="term" value="F:carbohydrate derivative binding"/>
    <property type="evidence" value="ECO:0007669"/>
    <property type="project" value="InterPro"/>
</dbReference>
<comment type="caution">
    <text evidence="13">The sequence shown here is derived from an EMBL/GenBank/DDBJ whole genome shotgun (WGS) entry which is preliminary data.</text>
</comment>
<dbReference type="CDD" id="cd05009">
    <property type="entry name" value="SIS_GlmS_GlmD_2"/>
    <property type="match status" value="1"/>
</dbReference>
<keyword evidence="14" id="KW-1185">Reference proteome</keyword>
<dbReference type="InterPro" id="IPR029055">
    <property type="entry name" value="Ntn_hydrolases_N"/>
</dbReference>
<dbReference type="InterPro" id="IPR046348">
    <property type="entry name" value="SIS_dom_sf"/>
</dbReference>
<dbReference type="HAMAP" id="MF_00164">
    <property type="entry name" value="GlmS"/>
    <property type="match status" value="1"/>
</dbReference>
<dbReference type="Pfam" id="PF01380">
    <property type="entry name" value="SIS"/>
    <property type="match status" value="2"/>
</dbReference>
<dbReference type="Gene3D" id="3.40.50.10490">
    <property type="entry name" value="Glucose-6-phosphate isomerase like protein, domain 1"/>
    <property type="match status" value="2"/>
</dbReference>
<dbReference type="NCBIfam" id="NF001484">
    <property type="entry name" value="PRK00331.1"/>
    <property type="match status" value="1"/>
</dbReference>
<evidence type="ECO:0000256" key="8">
    <source>
        <dbReference type="ARBA" id="ARBA00022737"/>
    </source>
</evidence>
<feature type="active site" description="Nucleophile; for GATase activity" evidence="10">
    <location>
        <position position="2"/>
    </location>
</feature>
<dbReference type="AlphaFoldDB" id="A0A1B9Y1S7"/>
<dbReference type="CDD" id="cd00714">
    <property type="entry name" value="GFAT"/>
    <property type="match status" value="1"/>
</dbReference>
<evidence type="ECO:0000256" key="2">
    <source>
        <dbReference type="ARBA" id="ARBA00004496"/>
    </source>
</evidence>
<dbReference type="GO" id="GO:0006487">
    <property type="term" value="P:protein N-linked glycosylation"/>
    <property type="evidence" value="ECO:0007669"/>
    <property type="project" value="TreeGrafter"/>
</dbReference>
<evidence type="ECO:0000256" key="9">
    <source>
        <dbReference type="ARBA" id="ARBA00022962"/>
    </source>
</evidence>
<evidence type="ECO:0000259" key="11">
    <source>
        <dbReference type="PROSITE" id="PS51278"/>
    </source>
</evidence>
<dbReference type="InterPro" id="IPR035466">
    <property type="entry name" value="GlmS/AgaS_SIS"/>
</dbReference>
<keyword evidence="6 10" id="KW-0032">Aminotransferase</keyword>
<evidence type="ECO:0000256" key="6">
    <source>
        <dbReference type="ARBA" id="ARBA00022576"/>
    </source>
</evidence>
<dbReference type="SUPFAM" id="SSF53697">
    <property type="entry name" value="SIS domain"/>
    <property type="match status" value="1"/>
</dbReference>
<proteinExistence type="inferred from homology"/>
<dbReference type="FunFam" id="3.60.20.10:FF:000006">
    <property type="entry name" value="Glutamine--fructose-6-phosphate aminotransferase [isomerizing]"/>
    <property type="match status" value="1"/>
</dbReference>
<dbReference type="PANTHER" id="PTHR10937">
    <property type="entry name" value="GLUCOSAMINE--FRUCTOSE-6-PHOSPHATE AMINOTRANSFERASE, ISOMERIZING"/>
    <property type="match status" value="1"/>
</dbReference>
<dbReference type="GO" id="GO:0005829">
    <property type="term" value="C:cytosol"/>
    <property type="evidence" value="ECO:0007669"/>
    <property type="project" value="TreeGrafter"/>
</dbReference>
<organism evidence="13 14">
    <name type="scientific">Tenacibaculum soleae</name>
    <dbReference type="NCBI Taxonomy" id="447689"/>
    <lineage>
        <taxon>Bacteria</taxon>
        <taxon>Pseudomonadati</taxon>
        <taxon>Bacteroidota</taxon>
        <taxon>Flavobacteriia</taxon>
        <taxon>Flavobacteriales</taxon>
        <taxon>Flavobacteriaceae</taxon>
        <taxon>Tenacibaculum</taxon>
    </lineage>
</organism>
<dbReference type="OrthoDB" id="106547at2"/>
<comment type="function">
    <text evidence="10">Catalyzes the first step in hexosamine metabolism, converting fructose-6P into glucosamine-6P using glutamine as a nitrogen source.</text>
</comment>
<dbReference type="CDD" id="cd05008">
    <property type="entry name" value="SIS_GlmS_GlmD_1"/>
    <property type="match status" value="1"/>
</dbReference>
<dbReference type="Pfam" id="PF13522">
    <property type="entry name" value="GATase_6"/>
    <property type="match status" value="1"/>
</dbReference>
<evidence type="ECO:0000256" key="5">
    <source>
        <dbReference type="ARBA" id="ARBA00022490"/>
    </source>
</evidence>
<dbReference type="PROSITE" id="PS51464">
    <property type="entry name" value="SIS"/>
    <property type="match status" value="2"/>
</dbReference>
<dbReference type="InterPro" id="IPR001347">
    <property type="entry name" value="SIS_dom"/>
</dbReference>
<evidence type="ECO:0000256" key="7">
    <source>
        <dbReference type="ARBA" id="ARBA00022679"/>
    </source>
</evidence>
<dbReference type="GO" id="GO:0006002">
    <property type="term" value="P:fructose 6-phosphate metabolic process"/>
    <property type="evidence" value="ECO:0007669"/>
    <property type="project" value="TreeGrafter"/>
</dbReference>
<evidence type="ECO:0000313" key="13">
    <source>
        <dbReference type="EMBL" id="OCK43706.1"/>
    </source>
</evidence>
<keyword evidence="8" id="KW-0677">Repeat</keyword>
<feature type="initiator methionine" description="Removed" evidence="10">
    <location>
        <position position="1"/>
    </location>
</feature>
<dbReference type="SUPFAM" id="SSF56235">
    <property type="entry name" value="N-terminal nucleophile aminohydrolases (Ntn hydrolases)"/>
    <property type="match status" value="1"/>
</dbReference>
<dbReference type="InterPro" id="IPR017932">
    <property type="entry name" value="GATase_2_dom"/>
</dbReference>
<dbReference type="PROSITE" id="PS51278">
    <property type="entry name" value="GATASE_TYPE_2"/>
    <property type="match status" value="1"/>
</dbReference>
<dbReference type="STRING" id="447689.BA195_03095"/>
<dbReference type="InterPro" id="IPR005855">
    <property type="entry name" value="GFAT"/>
</dbReference>
<feature type="domain" description="Glutamine amidotransferase type-2" evidence="11">
    <location>
        <begin position="2"/>
        <end position="224"/>
    </location>
</feature>